<reference evidence="2 4" key="2">
    <citation type="journal article" date="2014" name="BMC Genomics">
        <title>An improved genome release (version Mt4.0) for the model legume Medicago truncatula.</title>
        <authorList>
            <person name="Tang H."/>
            <person name="Krishnakumar V."/>
            <person name="Bidwell S."/>
            <person name="Rosen B."/>
            <person name="Chan A."/>
            <person name="Zhou S."/>
            <person name="Gentzbittel L."/>
            <person name="Childs K.L."/>
            <person name="Yandell M."/>
            <person name="Gundlach H."/>
            <person name="Mayer K.F."/>
            <person name="Schwartz D.C."/>
            <person name="Town C.D."/>
        </authorList>
    </citation>
    <scope>GENOME REANNOTATION</scope>
    <source>
        <strain evidence="3 4">cv. Jemalong A17</strain>
    </source>
</reference>
<evidence type="ECO:0000313" key="2">
    <source>
        <dbReference type="EMBL" id="AES68585.1"/>
    </source>
</evidence>
<sequence length="417" mass="48374">MVKFVVNRNTGRKSTTLPRWLNRILQGRDRAPLPTLPFDLVAEILCRLPVKLLVQLRCLCKSFNSLISDPKFAKKHLQMSTARHHLMLRSTNNLGKLFLYDSPIQSIFSTSRVKQTQLNYPNGLKNNHFCAYSCDGILCISNTNYYSCAVLWNPSIGEFKILPPLETSPNRRACSSFYSFGYDHFIRNYKTVVISFDTDNYFFAGKYEVSVLTLGTYSWRRIQAVADLGGDQQIRHWIQDFPYLNTFCESGVFVSSTVNWLTYDLLRIFIVSLDLEKESYQDLWTPVLHDCLCIFANCDMFWDVWVMKEYGNKDSWTKLYHIPYMRYRGLWINPKILYVNEDDQLLMKVYDLGSSKVKLVVYNSKSGTLKFPKIQNIDYLMDPEVYIESVISPCSKFLLMILPLDILKGGGFAESLL</sequence>
<dbReference type="EnsemblPlants" id="AES68585">
    <property type="protein sequence ID" value="AES68585"/>
    <property type="gene ID" value="MTR_3g010430"/>
</dbReference>
<dbReference type="HOGENOM" id="CLU_027176_1_4_1"/>
<feature type="domain" description="F-box" evidence="1">
    <location>
        <begin position="30"/>
        <end position="76"/>
    </location>
</feature>
<proteinExistence type="predicted"/>
<dbReference type="Pfam" id="PF08268">
    <property type="entry name" value="FBA_3"/>
    <property type="match status" value="1"/>
</dbReference>
<dbReference type="InterPro" id="IPR001810">
    <property type="entry name" value="F-box_dom"/>
</dbReference>
<dbReference type="Pfam" id="PF00646">
    <property type="entry name" value="F-box"/>
    <property type="match status" value="1"/>
</dbReference>
<dbReference type="NCBIfam" id="TIGR01640">
    <property type="entry name" value="F_box_assoc_1"/>
    <property type="match status" value="1"/>
</dbReference>
<name>G7IVE7_MEDTR</name>
<dbReference type="InterPro" id="IPR017451">
    <property type="entry name" value="F-box-assoc_interact_dom"/>
</dbReference>
<protein>
    <submittedName>
        <fullName evidence="2">F-box protein interaction domain protein</fullName>
    </submittedName>
</protein>
<dbReference type="eggNOG" id="ENOG502QUVH">
    <property type="taxonomic scope" value="Eukaryota"/>
</dbReference>
<evidence type="ECO:0000313" key="3">
    <source>
        <dbReference type="EnsemblPlants" id="AES68585"/>
    </source>
</evidence>
<dbReference type="OMA" id="VPNYDQV"/>
<dbReference type="PaxDb" id="3880-AES68585"/>
<accession>G7IVE7</accession>
<dbReference type="InterPro" id="IPR050796">
    <property type="entry name" value="SCF_F-box_component"/>
</dbReference>
<keyword evidence="4" id="KW-1185">Reference proteome</keyword>
<evidence type="ECO:0000313" key="4">
    <source>
        <dbReference type="Proteomes" id="UP000002051"/>
    </source>
</evidence>
<dbReference type="InterPro" id="IPR013187">
    <property type="entry name" value="F-box-assoc_dom_typ3"/>
</dbReference>
<dbReference type="SUPFAM" id="SSF81383">
    <property type="entry name" value="F-box domain"/>
    <property type="match status" value="1"/>
</dbReference>
<organism evidence="2 4">
    <name type="scientific">Medicago truncatula</name>
    <name type="common">Barrel medic</name>
    <name type="synonym">Medicago tribuloides</name>
    <dbReference type="NCBI Taxonomy" id="3880"/>
    <lineage>
        <taxon>Eukaryota</taxon>
        <taxon>Viridiplantae</taxon>
        <taxon>Streptophyta</taxon>
        <taxon>Embryophyta</taxon>
        <taxon>Tracheophyta</taxon>
        <taxon>Spermatophyta</taxon>
        <taxon>Magnoliopsida</taxon>
        <taxon>eudicotyledons</taxon>
        <taxon>Gunneridae</taxon>
        <taxon>Pentapetalae</taxon>
        <taxon>rosids</taxon>
        <taxon>fabids</taxon>
        <taxon>Fabales</taxon>
        <taxon>Fabaceae</taxon>
        <taxon>Papilionoideae</taxon>
        <taxon>50 kb inversion clade</taxon>
        <taxon>NPAAA clade</taxon>
        <taxon>Hologalegina</taxon>
        <taxon>IRL clade</taxon>
        <taxon>Trifolieae</taxon>
        <taxon>Medicago</taxon>
    </lineage>
</organism>
<dbReference type="Gene3D" id="1.20.1280.50">
    <property type="match status" value="1"/>
</dbReference>
<dbReference type="STRING" id="3880.G7IVE7"/>
<dbReference type="PROSITE" id="PS50181">
    <property type="entry name" value="FBOX"/>
    <property type="match status" value="1"/>
</dbReference>
<dbReference type="CDD" id="cd22157">
    <property type="entry name" value="F-box_AtFBW1-like"/>
    <property type="match status" value="1"/>
</dbReference>
<reference evidence="2 4" key="1">
    <citation type="journal article" date="2011" name="Nature">
        <title>The Medicago genome provides insight into the evolution of rhizobial symbioses.</title>
        <authorList>
            <person name="Young N.D."/>
            <person name="Debelle F."/>
            <person name="Oldroyd G.E."/>
            <person name="Geurts R."/>
            <person name="Cannon S.B."/>
            <person name="Udvardi M.K."/>
            <person name="Benedito V.A."/>
            <person name="Mayer K.F."/>
            <person name="Gouzy J."/>
            <person name="Schoof H."/>
            <person name="Van de Peer Y."/>
            <person name="Proost S."/>
            <person name="Cook D.R."/>
            <person name="Meyers B.C."/>
            <person name="Spannagl M."/>
            <person name="Cheung F."/>
            <person name="De Mita S."/>
            <person name="Krishnakumar V."/>
            <person name="Gundlach H."/>
            <person name="Zhou S."/>
            <person name="Mudge J."/>
            <person name="Bharti A.K."/>
            <person name="Murray J.D."/>
            <person name="Naoumkina M.A."/>
            <person name="Rosen B."/>
            <person name="Silverstein K.A."/>
            <person name="Tang H."/>
            <person name="Rombauts S."/>
            <person name="Zhao P.X."/>
            <person name="Zhou P."/>
            <person name="Barbe V."/>
            <person name="Bardou P."/>
            <person name="Bechner M."/>
            <person name="Bellec A."/>
            <person name="Berger A."/>
            <person name="Berges H."/>
            <person name="Bidwell S."/>
            <person name="Bisseling T."/>
            <person name="Choisne N."/>
            <person name="Couloux A."/>
            <person name="Denny R."/>
            <person name="Deshpande S."/>
            <person name="Dai X."/>
            <person name="Doyle J.J."/>
            <person name="Dudez A.M."/>
            <person name="Farmer A.D."/>
            <person name="Fouteau S."/>
            <person name="Franken C."/>
            <person name="Gibelin C."/>
            <person name="Gish J."/>
            <person name="Goldstein S."/>
            <person name="Gonzalez A.J."/>
            <person name="Green P.J."/>
            <person name="Hallab A."/>
            <person name="Hartog M."/>
            <person name="Hua A."/>
            <person name="Humphray S.J."/>
            <person name="Jeong D.H."/>
            <person name="Jing Y."/>
            <person name="Jocker A."/>
            <person name="Kenton S.M."/>
            <person name="Kim D.J."/>
            <person name="Klee K."/>
            <person name="Lai H."/>
            <person name="Lang C."/>
            <person name="Lin S."/>
            <person name="Macmil S.L."/>
            <person name="Magdelenat G."/>
            <person name="Matthews L."/>
            <person name="McCorrison J."/>
            <person name="Monaghan E.L."/>
            <person name="Mun J.H."/>
            <person name="Najar F.Z."/>
            <person name="Nicholson C."/>
            <person name="Noirot C."/>
            <person name="O'Bleness M."/>
            <person name="Paule C.R."/>
            <person name="Poulain J."/>
            <person name="Prion F."/>
            <person name="Qin B."/>
            <person name="Qu C."/>
            <person name="Retzel E.F."/>
            <person name="Riddle C."/>
            <person name="Sallet E."/>
            <person name="Samain S."/>
            <person name="Samson N."/>
            <person name="Sanders I."/>
            <person name="Saurat O."/>
            <person name="Scarpelli C."/>
            <person name="Schiex T."/>
            <person name="Segurens B."/>
            <person name="Severin A.J."/>
            <person name="Sherrier D.J."/>
            <person name="Shi R."/>
            <person name="Sims S."/>
            <person name="Singer S.R."/>
            <person name="Sinharoy S."/>
            <person name="Sterck L."/>
            <person name="Viollet A."/>
            <person name="Wang B.B."/>
            <person name="Wang K."/>
            <person name="Wang M."/>
            <person name="Wang X."/>
            <person name="Warfsmann J."/>
            <person name="Weissenbach J."/>
            <person name="White D.D."/>
            <person name="White J.D."/>
            <person name="Wiley G.B."/>
            <person name="Wincker P."/>
            <person name="Xing Y."/>
            <person name="Yang L."/>
            <person name="Yao Z."/>
            <person name="Ying F."/>
            <person name="Zhai J."/>
            <person name="Zhou L."/>
            <person name="Zuber A."/>
            <person name="Denarie J."/>
            <person name="Dixon R.A."/>
            <person name="May G.D."/>
            <person name="Schwartz D.C."/>
            <person name="Rogers J."/>
            <person name="Quetier F."/>
            <person name="Town C.D."/>
            <person name="Roe B.A."/>
        </authorList>
    </citation>
    <scope>NUCLEOTIDE SEQUENCE [LARGE SCALE GENOMIC DNA]</scope>
    <source>
        <strain evidence="2">A17</strain>
        <strain evidence="3 4">cv. Jemalong A17</strain>
    </source>
</reference>
<dbReference type="PANTHER" id="PTHR31672:SF13">
    <property type="entry name" value="F-BOX PROTEIN CPR30-LIKE"/>
    <property type="match status" value="1"/>
</dbReference>
<evidence type="ECO:0000259" key="1">
    <source>
        <dbReference type="PROSITE" id="PS50181"/>
    </source>
</evidence>
<gene>
    <name evidence="2" type="ordered locus">MTR_3g010430</name>
</gene>
<reference evidence="3" key="3">
    <citation type="submission" date="2015-04" db="UniProtKB">
        <authorList>
            <consortium name="EnsemblPlants"/>
        </authorList>
    </citation>
    <scope>IDENTIFICATION</scope>
    <source>
        <strain evidence="3">cv. Jemalong A17</strain>
    </source>
</reference>
<dbReference type="SMART" id="SM00256">
    <property type="entry name" value="FBOX"/>
    <property type="match status" value="1"/>
</dbReference>
<dbReference type="Proteomes" id="UP000002051">
    <property type="component" value="Chromosome 3"/>
</dbReference>
<dbReference type="AlphaFoldDB" id="G7IVE7"/>
<dbReference type="InterPro" id="IPR036047">
    <property type="entry name" value="F-box-like_dom_sf"/>
</dbReference>
<dbReference type="PANTHER" id="PTHR31672">
    <property type="entry name" value="BNACNNG10540D PROTEIN"/>
    <property type="match status" value="1"/>
</dbReference>
<dbReference type="EMBL" id="CM001219">
    <property type="protein sequence ID" value="AES68585.1"/>
    <property type="molecule type" value="Genomic_DNA"/>
</dbReference>